<keyword evidence="3" id="KW-1185">Reference proteome</keyword>
<reference evidence="3" key="1">
    <citation type="submission" date="2011-12" db="EMBL/GenBank/DDBJ databases">
        <title>Complete sequence of Clostridium clariflavum DSM 19732.</title>
        <authorList>
            <consortium name="US DOE Joint Genome Institute"/>
            <person name="Lucas S."/>
            <person name="Han J."/>
            <person name="Lapidus A."/>
            <person name="Cheng J.-F."/>
            <person name="Goodwin L."/>
            <person name="Pitluck S."/>
            <person name="Peters L."/>
            <person name="Teshima H."/>
            <person name="Detter J.C."/>
            <person name="Han C."/>
            <person name="Tapia R."/>
            <person name="Land M."/>
            <person name="Hauser L."/>
            <person name="Kyrpides N."/>
            <person name="Ivanova N."/>
            <person name="Pagani I."/>
            <person name="Kitzmiller T."/>
            <person name="Lynd L."/>
            <person name="Izquierdo J."/>
            <person name="Woyke T."/>
        </authorList>
    </citation>
    <scope>NUCLEOTIDE SEQUENCE [LARGE SCALE GENOMIC DNA]</scope>
    <source>
        <strain evidence="3">DSM 19732 / NBRC 101661 / EBR45</strain>
    </source>
</reference>
<name>G8M114_ACECE</name>
<feature type="domain" description="ORC1/DEAH AAA+ ATPase" evidence="1">
    <location>
        <begin position="138"/>
        <end position="284"/>
    </location>
</feature>
<dbReference type="KEGG" id="ccl:Clocl_0211"/>
<dbReference type="EMBL" id="CP003065">
    <property type="protein sequence ID" value="AEV66955.1"/>
    <property type="molecule type" value="Genomic_DNA"/>
</dbReference>
<dbReference type="RefSeq" id="WP_014253593.1">
    <property type="nucleotide sequence ID" value="NC_016627.1"/>
</dbReference>
<dbReference type="InterPro" id="IPR027417">
    <property type="entry name" value="P-loop_NTPase"/>
</dbReference>
<dbReference type="eggNOG" id="COG2842">
    <property type="taxonomic scope" value="Bacteria"/>
</dbReference>
<evidence type="ECO:0000259" key="1">
    <source>
        <dbReference type="Pfam" id="PF13401"/>
    </source>
</evidence>
<dbReference type="HOGENOM" id="CLU_036574_1_0_9"/>
<evidence type="ECO:0000313" key="3">
    <source>
        <dbReference type="Proteomes" id="UP000005435"/>
    </source>
</evidence>
<accession>G8M114</accession>
<proteinExistence type="predicted"/>
<dbReference type="AlphaFoldDB" id="G8M114"/>
<dbReference type="GO" id="GO:0016887">
    <property type="term" value="F:ATP hydrolysis activity"/>
    <property type="evidence" value="ECO:0007669"/>
    <property type="project" value="InterPro"/>
</dbReference>
<organism evidence="2 3">
    <name type="scientific">Acetivibrio clariflavus (strain DSM 19732 / NBRC 101661 / EBR45)</name>
    <name type="common">Clostridium clariflavum</name>
    <dbReference type="NCBI Taxonomy" id="720554"/>
    <lineage>
        <taxon>Bacteria</taxon>
        <taxon>Bacillati</taxon>
        <taxon>Bacillota</taxon>
        <taxon>Clostridia</taxon>
        <taxon>Eubacteriales</taxon>
        <taxon>Oscillospiraceae</taxon>
        <taxon>Acetivibrio</taxon>
    </lineage>
</organism>
<dbReference type="SUPFAM" id="SSF52540">
    <property type="entry name" value="P-loop containing nucleoside triphosphate hydrolases"/>
    <property type="match status" value="1"/>
</dbReference>
<gene>
    <name evidence="2" type="ordered locus">Clocl_0211</name>
</gene>
<dbReference type="STRING" id="720554.Clocl_0211"/>
<dbReference type="Gene3D" id="3.40.50.300">
    <property type="entry name" value="P-loop containing nucleotide triphosphate hydrolases"/>
    <property type="match status" value="1"/>
</dbReference>
<dbReference type="InterPro" id="IPR049945">
    <property type="entry name" value="AAA_22"/>
</dbReference>
<protein>
    <submittedName>
        <fullName evidence="2">TniB protein</fullName>
    </submittedName>
</protein>
<reference evidence="2 3" key="2">
    <citation type="journal article" date="2012" name="Stand. Genomic Sci.">
        <title>Complete Genome Sequence of Clostridium clariflavum DSM 19732.</title>
        <authorList>
            <person name="Izquierdo J.A."/>
            <person name="Goodwin L."/>
            <person name="Davenport K.W."/>
            <person name="Teshima H."/>
            <person name="Bruce D."/>
            <person name="Detter C."/>
            <person name="Tapia R."/>
            <person name="Han S."/>
            <person name="Land M."/>
            <person name="Hauser L."/>
            <person name="Jeffries C.D."/>
            <person name="Han J."/>
            <person name="Pitluck S."/>
            <person name="Nolan M."/>
            <person name="Chen A."/>
            <person name="Huntemann M."/>
            <person name="Mavromatis K."/>
            <person name="Mikhailova N."/>
            <person name="Liolios K."/>
            <person name="Woyke T."/>
            <person name="Lynd L.R."/>
        </authorList>
    </citation>
    <scope>NUCLEOTIDE SEQUENCE [LARGE SCALE GENOMIC DNA]</scope>
    <source>
        <strain evidence="3">DSM 19732 / NBRC 101661 / EBR45</strain>
    </source>
</reference>
<dbReference type="OrthoDB" id="5593847at2"/>
<dbReference type="Proteomes" id="UP000005435">
    <property type="component" value="Chromosome"/>
</dbReference>
<dbReference type="Pfam" id="PF13401">
    <property type="entry name" value="AAA_22"/>
    <property type="match status" value="1"/>
</dbReference>
<sequence length="552" mass="63200">MSKYIFIPNGGEAVEAEYIEQMIEEYKGNPFIEALPPIYSKDEVVDKLIVYPIYNSKERMLDSHLRVHMVQRLFQCFQPLQVHLDLESRISRVIRQGYLARNPFRPEYAASLQDGYRMIQNLNLDLCSNKRFRTTAAGFTIIGVSGMGKTTAVNRILATMPQIIVHSEYRGVKFSMCQLVWLKLDCPYDGSIKGLCMEFFSKVDSLLGTDYYKKHVTGRHTVDSMLSIMSQVARHTGLGMLVIDEIQHLKQAKSGGSEKMLNFFVTLVNTIGVPVVLIGTTKAMSVLQSEFRQARRGSGQGDMVWERLQKDSNWDLLMGALWDYQWTKKEVPFTQEISDVMYEESQGIIDIAVKLYAMAQIRAIYSGIEEINPELIRQVARENLKLVQPMLEALKSGDMRRISQYEDIYTVDFEEFISSERPKYSSEDKLQELLIKKKQKENADTLSLKERAVLKLLDLDIDPQKAQKVVEEIINQEEQSISVSEVVIKAVQILTGTARKKTSVKKNRTEFRDENDLRVIVEEGKTKQMSAYEALKAKGIIKTVENDFFQAV</sequence>
<evidence type="ECO:0000313" key="2">
    <source>
        <dbReference type="EMBL" id="AEV66955.1"/>
    </source>
</evidence>